<keyword evidence="1" id="KW-0472">Membrane</keyword>
<dbReference type="EMBL" id="ASGP02000003">
    <property type="protein sequence ID" value="KAH9515816.1"/>
    <property type="molecule type" value="Genomic_DNA"/>
</dbReference>
<accession>A0A922L2R5</accession>
<proteinExistence type="predicted"/>
<gene>
    <name evidence="2" type="ORF">DERF_006590</name>
</gene>
<keyword evidence="1" id="KW-0812">Transmembrane</keyword>
<reference evidence="2" key="2">
    <citation type="journal article" date="2022" name="Res Sq">
        <title>Comparative Genomics Reveals Insights into the Divergent Evolution of Astigmatic Mites and Household Pest Adaptations.</title>
        <authorList>
            <person name="Xiong Q."/>
            <person name="Wan A.T.-Y."/>
            <person name="Liu X.-Y."/>
            <person name="Fung C.S.-H."/>
            <person name="Xiao X."/>
            <person name="Malainual N."/>
            <person name="Hou J."/>
            <person name="Wang L."/>
            <person name="Wang M."/>
            <person name="Yang K."/>
            <person name="Cui Y."/>
            <person name="Leung E."/>
            <person name="Nong W."/>
            <person name="Shin S.-K."/>
            <person name="Au S."/>
            <person name="Jeong K.Y."/>
            <person name="Chew F.T."/>
            <person name="Hui J."/>
            <person name="Leung T.F."/>
            <person name="Tungtrongchitr A."/>
            <person name="Zhong N."/>
            <person name="Liu Z."/>
            <person name="Tsui S."/>
        </authorList>
    </citation>
    <scope>NUCLEOTIDE SEQUENCE</scope>
    <source>
        <strain evidence="2">Derf</strain>
        <tissue evidence="2">Whole organism</tissue>
    </source>
</reference>
<evidence type="ECO:0000313" key="3">
    <source>
        <dbReference type="Proteomes" id="UP000790347"/>
    </source>
</evidence>
<feature type="transmembrane region" description="Helical" evidence="1">
    <location>
        <begin position="52"/>
        <end position="72"/>
    </location>
</feature>
<comment type="caution">
    <text evidence="2">The sequence shown here is derived from an EMBL/GenBank/DDBJ whole genome shotgun (WGS) entry which is preliminary data.</text>
</comment>
<organism evidence="2 3">
    <name type="scientific">Dermatophagoides farinae</name>
    <name type="common">American house dust mite</name>
    <dbReference type="NCBI Taxonomy" id="6954"/>
    <lineage>
        <taxon>Eukaryota</taxon>
        <taxon>Metazoa</taxon>
        <taxon>Ecdysozoa</taxon>
        <taxon>Arthropoda</taxon>
        <taxon>Chelicerata</taxon>
        <taxon>Arachnida</taxon>
        <taxon>Acari</taxon>
        <taxon>Acariformes</taxon>
        <taxon>Sarcoptiformes</taxon>
        <taxon>Astigmata</taxon>
        <taxon>Psoroptidia</taxon>
        <taxon>Analgoidea</taxon>
        <taxon>Pyroglyphidae</taxon>
        <taxon>Dermatophagoidinae</taxon>
        <taxon>Dermatophagoides</taxon>
    </lineage>
</organism>
<name>A0A922L2R5_DERFA</name>
<evidence type="ECO:0000313" key="2">
    <source>
        <dbReference type="EMBL" id="KAH9515816.1"/>
    </source>
</evidence>
<protein>
    <submittedName>
        <fullName evidence="2">Uncharacterized protein</fullName>
    </submittedName>
</protein>
<keyword evidence="3" id="KW-1185">Reference proteome</keyword>
<sequence length="90" mass="10985">MSRNPLFTFFSPGRNTDKLVCFSSNFHLVQLISRIILIHFKHHHHHRRLSAMIVDNYFILPALILFVMKMYLNENCEMEKEKEYQQKQRY</sequence>
<dbReference type="AlphaFoldDB" id="A0A922L2R5"/>
<reference evidence="2" key="1">
    <citation type="submission" date="2013-05" db="EMBL/GenBank/DDBJ databases">
        <authorList>
            <person name="Yim A.K.Y."/>
            <person name="Chan T.F."/>
            <person name="Ji K.M."/>
            <person name="Liu X.Y."/>
            <person name="Zhou J.W."/>
            <person name="Li R.Q."/>
            <person name="Yang K.Y."/>
            <person name="Li J."/>
            <person name="Li M."/>
            <person name="Law P.T.W."/>
            <person name="Wu Y.L."/>
            <person name="Cai Z.L."/>
            <person name="Qin H."/>
            <person name="Bao Y."/>
            <person name="Leung R.K.K."/>
            <person name="Ng P.K.S."/>
            <person name="Zou J."/>
            <person name="Zhong X.J."/>
            <person name="Ran P.X."/>
            <person name="Zhong N.S."/>
            <person name="Liu Z.G."/>
            <person name="Tsui S.K.W."/>
        </authorList>
    </citation>
    <scope>NUCLEOTIDE SEQUENCE</scope>
    <source>
        <strain evidence="2">Derf</strain>
        <tissue evidence="2">Whole organism</tissue>
    </source>
</reference>
<dbReference type="Proteomes" id="UP000790347">
    <property type="component" value="Unassembled WGS sequence"/>
</dbReference>
<keyword evidence="1" id="KW-1133">Transmembrane helix</keyword>
<evidence type="ECO:0000256" key="1">
    <source>
        <dbReference type="SAM" id="Phobius"/>
    </source>
</evidence>